<dbReference type="InterPro" id="IPR003593">
    <property type="entry name" value="AAA+_ATPase"/>
</dbReference>
<dbReference type="InterPro" id="IPR027417">
    <property type="entry name" value="P-loop_NTPase"/>
</dbReference>
<reference evidence="6 7" key="1">
    <citation type="submission" date="2020-08" db="EMBL/GenBank/DDBJ databases">
        <title>Genome public.</title>
        <authorList>
            <person name="Liu C."/>
            <person name="Sun Q."/>
        </authorList>
    </citation>
    <scope>NUCLEOTIDE SEQUENCE [LARGE SCALE GENOMIC DNA]</scope>
    <source>
        <strain evidence="6 7">NSJ-43</strain>
    </source>
</reference>
<dbReference type="PROSITE" id="PS50893">
    <property type="entry name" value="ABC_TRANSPORTER_2"/>
    <property type="match status" value="1"/>
</dbReference>
<dbReference type="GO" id="GO:0005524">
    <property type="term" value="F:ATP binding"/>
    <property type="evidence" value="ECO:0007669"/>
    <property type="project" value="UniProtKB-KW"/>
</dbReference>
<dbReference type="Pfam" id="PF00005">
    <property type="entry name" value="ABC_tran"/>
    <property type="match status" value="1"/>
</dbReference>
<sequence length="384" mass="43382">MEEEKEFYFKTQNLSVGYNRKPILENISLGVYKGQILTLIGPNGSGKSTILKNLIREMSPLGGVVVLEGKDINNYSSKNFAKQMSVVLTEKVKTELLTCRDVVAMGRYPYTNYFGKLTPEDERIVDESLESVAALDIAEKDFSQISDGQRQRIMLARAICQKPQIIVLDEPTSFLDIRHKIELLDILQNMAVKENVTVVLSLHEIELANRISDWVMCVRADGKILYGTPDEIFKDEIIRELYDIKNGSYNCLYGSTELEKKTGTPKVFVAGGGGFGVSVYRRLQHFEIPFSAGIIAQNDCEYTIAESLAVKVISEKPFEIFSDKSLEMAKKYVDIADYYIDAGCPYGIVNEKMKELRQYALKNNKIILDKPDDYNLRQIGENIG</sequence>
<gene>
    <name evidence="6" type="ORF">H8S01_03535</name>
</gene>
<dbReference type="Proteomes" id="UP000628463">
    <property type="component" value="Unassembled WGS sequence"/>
</dbReference>
<accession>A0ABR7FZF3</accession>
<dbReference type="Gene3D" id="3.40.50.300">
    <property type="entry name" value="P-loop containing nucleotide triphosphate hydrolases"/>
    <property type="match status" value="1"/>
</dbReference>
<keyword evidence="7" id="KW-1185">Reference proteome</keyword>
<keyword evidence="2" id="KW-0547">Nucleotide-binding</keyword>
<evidence type="ECO:0000259" key="5">
    <source>
        <dbReference type="PROSITE" id="PS50893"/>
    </source>
</evidence>
<evidence type="ECO:0000313" key="7">
    <source>
        <dbReference type="Proteomes" id="UP000628463"/>
    </source>
</evidence>
<dbReference type="SMART" id="SM00382">
    <property type="entry name" value="AAA"/>
    <property type="match status" value="1"/>
</dbReference>
<dbReference type="PANTHER" id="PTHR42794:SF1">
    <property type="entry name" value="HEMIN IMPORT ATP-BINDING PROTEIN HMUV"/>
    <property type="match status" value="1"/>
</dbReference>
<dbReference type="PANTHER" id="PTHR42794">
    <property type="entry name" value="HEMIN IMPORT ATP-BINDING PROTEIN HMUV"/>
    <property type="match status" value="1"/>
</dbReference>
<keyword evidence="3 6" id="KW-0067">ATP-binding</keyword>
<comment type="caution">
    <text evidence="6">The sequence shown here is derived from an EMBL/GenBank/DDBJ whole genome shotgun (WGS) entry which is preliminary data.</text>
</comment>
<dbReference type="InterPro" id="IPR003439">
    <property type="entry name" value="ABC_transporter-like_ATP-bd"/>
</dbReference>
<evidence type="ECO:0000256" key="4">
    <source>
        <dbReference type="ARBA" id="ARBA00022967"/>
    </source>
</evidence>
<evidence type="ECO:0000256" key="2">
    <source>
        <dbReference type="ARBA" id="ARBA00022741"/>
    </source>
</evidence>
<evidence type="ECO:0000256" key="3">
    <source>
        <dbReference type="ARBA" id="ARBA00022840"/>
    </source>
</evidence>
<evidence type="ECO:0000313" key="6">
    <source>
        <dbReference type="EMBL" id="MBC5680035.1"/>
    </source>
</evidence>
<name>A0ABR7FZF3_9FIRM</name>
<proteinExistence type="predicted"/>
<evidence type="ECO:0000256" key="1">
    <source>
        <dbReference type="ARBA" id="ARBA00022448"/>
    </source>
</evidence>
<dbReference type="SUPFAM" id="SSF52540">
    <property type="entry name" value="P-loop containing nucleoside triphosphate hydrolases"/>
    <property type="match status" value="1"/>
</dbReference>
<organism evidence="6 7">
    <name type="scientific">Lachnospira hominis</name>
    <name type="common">ex Liu et al. 2021</name>
    <dbReference type="NCBI Taxonomy" id="2763051"/>
    <lineage>
        <taxon>Bacteria</taxon>
        <taxon>Bacillati</taxon>
        <taxon>Bacillota</taxon>
        <taxon>Clostridia</taxon>
        <taxon>Lachnospirales</taxon>
        <taxon>Lachnospiraceae</taxon>
        <taxon>Lachnospira</taxon>
    </lineage>
</organism>
<keyword evidence="1" id="KW-0813">Transport</keyword>
<keyword evidence="4" id="KW-1278">Translocase</keyword>
<protein>
    <submittedName>
        <fullName evidence="6">ABC transporter ATP-binding protein</fullName>
    </submittedName>
</protein>
<feature type="domain" description="ABC transporter" evidence="5">
    <location>
        <begin position="9"/>
        <end position="245"/>
    </location>
</feature>
<dbReference type="CDD" id="cd03214">
    <property type="entry name" value="ABC_Iron-Siderophores_B12_Hemin"/>
    <property type="match status" value="1"/>
</dbReference>
<dbReference type="EMBL" id="JACOPD010000002">
    <property type="protein sequence ID" value="MBC5680035.1"/>
    <property type="molecule type" value="Genomic_DNA"/>
</dbReference>
<dbReference type="RefSeq" id="WP_186836192.1">
    <property type="nucleotide sequence ID" value="NZ_JACOPD010000002.1"/>
</dbReference>